<accession>A0A9P7Y587</accession>
<comment type="caution">
    <text evidence="1">The sequence shown here is derived from an EMBL/GenBank/DDBJ whole genome shotgun (WGS) entry which is preliminary data.</text>
</comment>
<keyword evidence="2" id="KW-1185">Reference proteome</keyword>
<sequence length="139" mass="15621">MAWCPHLEDLRIDTNKSIMMDGPWFRPTDATRKTPPELRLKPTRLVSLVHVNVCVKHQDLQDLLEMFHASAKREPIRDAQMELQDFGPALLDVFSGRSNVIMSLEIVNEGWTSVGGLAPVPVCISTSPPPQGAQDRDHR</sequence>
<dbReference type="Proteomes" id="UP000707451">
    <property type="component" value="Unassembled WGS sequence"/>
</dbReference>
<proteinExistence type="predicted"/>
<evidence type="ECO:0000313" key="2">
    <source>
        <dbReference type="Proteomes" id="UP000707451"/>
    </source>
</evidence>
<protein>
    <submittedName>
        <fullName evidence="1">Uncharacterized protein</fullName>
    </submittedName>
</protein>
<reference evidence="1" key="1">
    <citation type="submission" date="2021-06" db="EMBL/GenBank/DDBJ databases">
        <title>Genome Sequence of Mortierella hyaline Strain SCG-10, a Cold-Adapted, Nitrate-Reducing Fungus Isolated from Soil in Minnesota, USA.</title>
        <authorList>
            <person name="Aldossari N."/>
        </authorList>
    </citation>
    <scope>NUCLEOTIDE SEQUENCE</scope>
    <source>
        <strain evidence="1">SCG-10</strain>
    </source>
</reference>
<dbReference type="OrthoDB" id="2419684at2759"/>
<organism evidence="1 2">
    <name type="scientific">Linnemannia hyalina</name>
    <dbReference type="NCBI Taxonomy" id="64524"/>
    <lineage>
        <taxon>Eukaryota</taxon>
        <taxon>Fungi</taxon>
        <taxon>Fungi incertae sedis</taxon>
        <taxon>Mucoromycota</taxon>
        <taxon>Mortierellomycotina</taxon>
        <taxon>Mortierellomycetes</taxon>
        <taxon>Mortierellales</taxon>
        <taxon>Mortierellaceae</taxon>
        <taxon>Linnemannia</taxon>
    </lineage>
</organism>
<evidence type="ECO:0000313" key="1">
    <source>
        <dbReference type="EMBL" id="KAG9072977.1"/>
    </source>
</evidence>
<dbReference type="EMBL" id="JAHRHY010000001">
    <property type="protein sequence ID" value="KAG9072977.1"/>
    <property type="molecule type" value="Genomic_DNA"/>
</dbReference>
<gene>
    <name evidence="1" type="ORF">KI688_000758</name>
</gene>
<dbReference type="AlphaFoldDB" id="A0A9P7Y587"/>
<name>A0A9P7Y587_9FUNG</name>